<dbReference type="PANTHER" id="PTHR37433:SF6">
    <property type="entry name" value="ACTIVIN_RECP DOMAIN-CONTAINING PROTEIN"/>
    <property type="match status" value="1"/>
</dbReference>
<dbReference type="Proteomes" id="UP001201812">
    <property type="component" value="Unassembled WGS sequence"/>
</dbReference>
<reference evidence="2" key="1">
    <citation type="submission" date="2022-01" db="EMBL/GenBank/DDBJ databases">
        <title>Genome Sequence Resource for Two Populations of Ditylenchus destructor, the Migratory Endoparasitic Phytonematode.</title>
        <authorList>
            <person name="Zhang H."/>
            <person name="Lin R."/>
            <person name="Xie B."/>
        </authorList>
    </citation>
    <scope>NUCLEOTIDE SEQUENCE</scope>
    <source>
        <strain evidence="2">BazhouSP</strain>
    </source>
</reference>
<proteinExistence type="predicted"/>
<name>A0AAD4R720_9BILA</name>
<keyword evidence="1" id="KW-0732">Signal</keyword>
<evidence type="ECO:0000256" key="1">
    <source>
        <dbReference type="SAM" id="SignalP"/>
    </source>
</evidence>
<comment type="caution">
    <text evidence="2">The sequence shown here is derived from an EMBL/GenBank/DDBJ whole genome shotgun (WGS) entry which is preliminary data.</text>
</comment>
<dbReference type="AlphaFoldDB" id="A0AAD4R720"/>
<sequence>MYSLRKSTICIVTVLELAVLVMQLEKTMATICYSCAGTCHASMGQACNCQIGFCEAEGGFCFIEKKPTELSGVERITKGCMKRPSRTRVGCDYDHFADHIQCVCHGDFCNDAIAMRSIPRRNITCRECSDRQPDCSRTCQGHWCHEKVSGASGCGYGPPSLPYFYKGPALLHLRGKTCVTVSRGTSRPHKYCICNSNLCNDFTRSNSPAFLSGYSHKSRSVTSLRRHELAHELHECVNCDLTAEENALTSSCKQNRCVGHYCIYATQRLYVGSAGSGSRAAGPAHAIIHEKQGCINVTDISQVQLGCTHKWMNNEEEELFCTCKGRLCNEDLSTINASAGIVRWTIVIQWLCAITALLVPFKLSSLS</sequence>
<feature type="signal peptide" evidence="1">
    <location>
        <begin position="1"/>
        <end position="29"/>
    </location>
</feature>
<dbReference type="EMBL" id="JAKKPZ010000005">
    <property type="protein sequence ID" value="KAI1720519.1"/>
    <property type="molecule type" value="Genomic_DNA"/>
</dbReference>
<protein>
    <submittedName>
        <fullName evidence="2">Uncharacterized protein</fullName>
    </submittedName>
</protein>
<evidence type="ECO:0000313" key="2">
    <source>
        <dbReference type="EMBL" id="KAI1720519.1"/>
    </source>
</evidence>
<organism evidence="2 3">
    <name type="scientific">Ditylenchus destructor</name>
    <dbReference type="NCBI Taxonomy" id="166010"/>
    <lineage>
        <taxon>Eukaryota</taxon>
        <taxon>Metazoa</taxon>
        <taxon>Ecdysozoa</taxon>
        <taxon>Nematoda</taxon>
        <taxon>Chromadorea</taxon>
        <taxon>Rhabditida</taxon>
        <taxon>Tylenchina</taxon>
        <taxon>Tylenchomorpha</taxon>
        <taxon>Sphaerularioidea</taxon>
        <taxon>Anguinidae</taxon>
        <taxon>Anguininae</taxon>
        <taxon>Ditylenchus</taxon>
    </lineage>
</organism>
<gene>
    <name evidence="2" type="ORF">DdX_04754</name>
</gene>
<evidence type="ECO:0000313" key="3">
    <source>
        <dbReference type="Proteomes" id="UP001201812"/>
    </source>
</evidence>
<feature type="chain" id="PRO_5042283515" evidence="1">
    <location>
        <begin position="30"/>
        <end position="367"/>
    </location>
</feature>
<accession>A0AAD4R720</accession>
<keyword evidence="3" id="KW-1185">Reference proteome</keyword>
<dbReference type="PANTHER" id="PTHR37433">
    <property type="entry name" value="PROTEIN CBG25136-RELATED"/>
    <property type="match status" value="1"/>
</dbReference>